<evidence type="ECO:0000313" key="1">
    <source>
        <dbReference type="EMBL" id="CAG8695104.1"/>
    </source>
</evidence>
<dbReference type="AlphaFoldDB" id="A0A9N9EUR2"/>
<accession>A0A9N9EUR2</accession>
<sequence>VKTKSTSTKKPSFKKTPTIKIVDVKFPPTLNVEYFVQKKKQRVLKFPNAFVFFRSVYSQTLRDEGIKLSQSDVSASASFVWHNNLSTEVKDFYFNFASNVRNQYLRKHPVTYYKCEWKSESKSMVTSKDEPKKLKTFNFIYEHQNPKIVKPTSLQEIPQPTKVIPSQMNNVINQPINMTSWSNNIFRGQPSLFNNGNQALLAAGSNLFCDLQLDTINFDHLFSSGGSDDNEREIFNLCTCTNFNDINNFILSTHE</sequence>
<organism evidence="1 2">
    <name type="scientific">Dentiscutata erythropus</name>
    <dbReference type="NCBI Taxonomy" id="1348616"/>
    <lineage>
        <taxon>Eukaryota</taxon>
        <taxon>Fungi</taxon>
        <taxon>Fungi incertae sedis</taxon>
        <taxon>Mucoromycota</taxon>
        <taxon>Glomeromycotina</taxon>
        <taxon>Glomeromycetes</taxon>
        <taxon>Diversisporales</taxon>
        <taxon>Gigasporaceae</taxon>
        <taxon>Dentiscutata</taxon>
    </lineage>
</organism>
<dbReference type="Gene3D" id="1.10.30.10">
    <property type="entry name" value="High mobility group box domain"/>
    <property type="match status" value="1"/>
</dbReference>
<dbReference type="Proteomes" id="UP000789405">
    <property type="component" value="Unassembled WGS sequence"/>
</dbReference>
<comment type="caution">
    <text evidence="1">The sequence shown here is derived from an EMBL/GenBank/DDBJ whole genome shotgun (WGS) entry which is preliminary data.</text>
</comment>
<protein>
    <submittedName>
        <fullName evidence="1">20347_t:CDS:1</fullName>
    </submittedName>
</protein>
<dbReference type="InterPro" id="IPR036910">
    <property type="entry name" value="HMG_box_dom_sf"/>
</dbReference>
<name>A0A9N9EUR2_9GLOM</name>
<dbReference type="EMBL" id="CAJVPY010008392">
    <property type="protein sequence ID" value="CAG8695104.1"/>
    <property type="molecule type" value="Genomic_DNA"/>
</dbReference>
<dbReference type="OrthoDB" id="2400493at2759"/>
<dbReference type="SUPFAM" id="SSF47095">
    <property type="entry name" value="HMG-box"/>
    <property type="match status" value="1"/>
</dbReference>
<reference evidence="1" key="1">
    <citation type="submission" date="2021-06" db="EMBL/GenBank/DDBJ databases">
        <authorList>
            <person name="Kallberg Y."/>
            <person name="Tangrot J."/>
            <person name="Rosling A."/>
        </authorList>
    </citation>
    <scope>NUCLEOTIDE SEQUENCE</scope>
    <source>
        <strain evidence="1">MA453B</strain>
    </source>
</reference>
<keyword evidence="2" id="KW-1185">Reference proteome</keyword>
<evidence type="ECO:0000313" key="2">
    <source>
        <dbReference type="Proteomes" id="UP000789405"/>
    </source>
</evidence>
<proteinExistence type="predicted"/>
<feature type="non-terminal residue" evidence="1">
    <location>
        <position position="1"/>
    </location>
</feature>
<gene>
    <name evidence="1" type="ORF">DERYTH_LOCUS12620</name>
</gene>